<proteinExistence type="predicted"/>
<sequence>MVVHQRTSAAYIRLSCQTFRRIHRPLLTHRRRRRSRSSGLQASQTAIVIVANYKSSISRYCIGMINEAVTMTPVAAERPELGSVSSPSFCCSGSA</sequence>
<dbReference type="AlphaFoldDB" id="A0AAV0W387"/>
<gene>
    <name evidence="1" type="ORF">MEUPH1_LOCUS6742</name>
</gene>
<comment type="caution">
    <text evidence="1">The sequence shown here is derived from an EMBL/GenBank/DDBJ whole genome shotgun (WGS) entry which is preliminary data.</text>
</comment>
<accession>A0AAV0W387</accession>
<reference evidence="1 2" key="1">
    <citation type="submission" date="2023-01" db="EMBL/GenBank/DDBJ databases">
        <authorList>
            <person name="Whitehead M."/>
        </authorList>
    </citation>
    <scope>NUCLEOTIDE SEQUENCE [LARGE SCALE GENOMIC DNA]</scope>
</reference>
<dbReference type="Proteomes" id="UP001160148">
    <property type="component" value="Unassembled WGS sequence"/>
</dbReference>
<name>A0AAV0W387_9HEMI</name>
<evidence type="ECO:0000313" key="2">
    <source>
        <dbReference type="Proteomes" id="UP001160148"/>
    </source>
</evidence>
<protein>
    <submittedName>
        <fullName evidence="1">Uncharacterized protein</fullName>
    </submittedName>
</protein>
<keyword evidence="2" id="KW-1185">Reference proteome</keyword>
<organism evidence="1 2">
    <name type="scientific">Macrosiphum euphorbiae</name>
    <name type="common">potato aphid</name>
    <dbReference type="NCBI Taxonomy" id="13131"/>
    <lineage>
        <taxon>Eukaryota</taxon>
        <taxon>Metazoa</taxon>
        <taxon>Ecdysozoa</taxon>
        <taxon>Arthropoda</taxon>
        <taxon>Hexapoda</taxon>
        <taxon>Insecta</taxon>
        <taxon>Pterygota</taxon>
        <taxon>Neoptera</taxon>
        <taxon>Paraneoptera</taxon>
        <taxon>Hemiptera</taxon>
        <taxon>Sternorrhyncha</taxon>
        <taxon>Aphidomorpha</taxon>
        <taxon>Aphidoidea</taxon>
        <taxon>Aphididae</taxon>
        <taxon>Macrosiphini</taxon>
        <taxon>Macrosiphum</taxon>
    </lineage>
</organism>
<dbReference type="EMBL" id="CARXXK010000001">
    <property type="protein sequence ID" value="CAI6350261.1"/>
    <property type="molecule type" value="Genomic_DNA"/>
</dbReference>
<evidence type="ECO:0000313" key="1">
    <source>
        <dbReference type="EMBL" id="CAI6350261.1"/>
    </source>
</evidence>